<dbReference type="InterPro" id="IPR018357">
    <property type="entry name" value="Hexapep_transf_CS"/>
</dbReference>
<dbReference type="PROSITE" id="PS00101">
    <property type="entry name" value="HEXAPEP_TRANSFERASES"/>
    <property type="match status" value="1"/>
</dbReference>
<dbReference type="PANTHER" id="PTHR42811">
    <property type="entry name" value="SERINE ACETYLTRANSFERASE"/>
    <property type="match status" value="1"/>
</dbReference>
<sequence>MSVRPQLLRLPVSLFYKMMYKSCQWFGGIDLPYTTYVGRRVKLEHFGGMILVAQSIGDDVIIRQNTTFGIVHTNSIAGRPVIGNGVDIGAGAVLIGDITLGDGAKIGANAVVLSNVAAGCVAVGVPARIIKRPQE</sequence>
<evidence type="ECO:0000313" key="6">
    <source>
        <dbReference type="Proteomes" id="UP000298631"/>
    </source>
</evidence>
<dbReference type="InterPro" id="IPR005881">
    <property type="entry name" value="Ser_O-AcTrfase"/>
</dbReference>
<keyword evidence="3" id="KW-0677">Repeat</keyword>
<organism evidence="5 6">
    <name type="scientific">Pseudorhodobacter turbinis</name>
    <dbReference type="NCBI Taxonomy" id="2500533"/>
    <lineage>
        <taxon>Bacteria</taxon>
        <taxon>Pseudomonadati</taxon>
        <taxon>Pseudomonadota</taxon>
        <taxon>Alphaproteobacteria</taxon>
        <taxon>Rhodobacterales</taxon>
        <taxon>Paracoccaceae</taxon>
        <taxon>Pseudorhodobacter</taxon>
    </lineage>
</organism>
<evidence type="ECO:0000256" key="2">
    <source>
        <dbReference type="ARBA" id="ARBA00022679"/>
    </source>
</evidence>
<dbReference type="GO" id="GO:0009001">
    <property type="term" value="F:serine O-acetyltransferase activity"/>
    <property type="evidence" value="ECO:0007669"/>
    <property type="project" value="InterPro"/>
</dbReference>
<keyword evidence="4" id="KW-0012">Acyltransferase</keyword>
<dbReference type="AlphaFoldDB" id="A0A4P8EGU0"/>
<dbReference type="InterPro" id="IPR001451">
    <property type="entry name" value="Hexapep"/>
</dbReference>
<dbReference type="InterPro" id="IPR045304">
    <property type="entry name" value="LbH_SAT"/>
</dbReference>
<evidence type="ECO:0000256" key="1">
    <source>
        <dbReference type="ARBA" id="ARBA00007274"/>
    </source>
</evidence>
<dbReference type="InterPro" id="IPR011004">
    <property type="entry name" value="Trimer_LpxA-like_sf"/>
</dbReference>
<evidence type="ECO:0000256" key="4">
    <source>
        <dbReference type="ARBA" id="ARBA00023315"/>
    </source>
</evidence>
<dbReference type="Proteomes" id="UP000298631">
    <property type="component" value="Chromosome"/>
</dbReference>
<proteinExistence type="inferred from homology"/>
<dbReference type="EMBL" id="CP039964">
    <property type="protein sequence ID" value="QCO56077.1"/>
    <property type="molecule type" value="Genomic_DNA"/>
</dbReference>
<dbReference type="Pfam" id="PF00132">
    <property type="entry name" value="Hexapep"/>
    <property type="match status" value="1"/>
</dbReference>
<dbReference type="GO" id="GO:0005737">
    <property type="term" value="C:cytoplasm"/>
    <property type="evidence" value="ECO:0007669"/>
    <property type="project" value="InterPro"/>
</dbReference>
<gene>
    <name evidence="5" type="ORF">EOK75_10230</name>
</gene>
<dbReference type="Gene3D" id="2.160.10.10">
    <property type="entry name" value="Hexapeptide repeat proteins"/>
    <property type="match status" value="1"/>
</dbReference>
<dbReference type="CDD" id="cd03354">
    <property type="entry name" value="LbH_SAT"/>
    <property type="match status" value="1"/>
</dbReference>
<accession>A0A4P8EGU0</accession>
<dbReference type="GO" id="GO:0006535">
    <property type="term" value="P:cysteine biosynthetic process from serine"/>
    <property type="evidence" value="ECO:0007669"/>
    <property type="project" value="InterPro"/>
</dbReference>
<evidence type="ECO:0000313" key="5">
    <source>
        <dbReference type="EMBL" id="QCO56077.1"/>
    </source>
</evidence>
<keyword evidence="6" id="KW-1185">Reference proteome</keyword>
<comment type="similarity">
    <text evidence="1">Belongs to the transferase hexapeptide repeat family.</text>
</comment>
<protein>
    <submittedName>
        <fullName evidence="5">Serine acetyltransferase</fullName>
    </submittedName>
</protein>
<dbReference type="OrthoDB" id="9815592at2"/>
<dbReference type="PIRSF" id="PIRSF000441">
    <property type="entry name" value="CysE"/>
    <property type="match status" value="1"/>
</dbReference>
<name>A0A4P8EGU0_9RHOB</name>
<reference evidence="5 6" key="1">
    <citation type="submission" date="2019-05" db="EMBL/GenBank/DDBJ databases">
        <title>Pseudorhodobacter turbinis sp. nov., isolated from the gut of the Korean turban shell.</title>
        <authorList>
            <person name="Jeong Y.-S."/>
            <person name="Kang W.-R."/>
            <person name="Bae J.-W."/>
        </authorList>
    </citation>
    <scope>NUCLEOTIDE SEQUENCE [LARGE SCALE GENOMIC DNA]</scope>
    <source>
        <strain evidence="5 6">S12M18</strain>
    </source>
</reference>
<evidence type="ECO:0000256" key="3">
    <source>
        <dbReference type="ARBA" id="ARBA00022737"/>
    </source>
</evidence>
<dbReference type="SUPFAM" id="SSF51161">
    <property type="entry name" value="Trimeric LpxA-like enzymes"/>
    <property type="match status" value="1"/>
</dbReference>
<keyword evidence="2 5" id="KW-0808">Transferase</keyword>
<dbReference type="KEGG" id="pseb:EOK75_10230"/>